<reference evidence="1 2" key="1">
    <citation type="submission" date="2020-01" db="EMBL/GenBank/DDBJ databases">
        <title>Genome sequencing of strain KACC 21507.</title>
        <authorList>
            <person name="Heo J."/>
            <person name="Kim S.-J."/>
            <person name="Kim J.-S."/>
            <person name="Hong S.-B."/>
            <person name="Kwon S.-W."/>
        </authorList>
    </citation>
    <scope>NUCLEOTIDE SEQUENCE [LARGE SCALE GENOMIC DNA]</scope>
    <source>
        <strain evidence="1 2">KACC 21507</strain>
    </source>
</reference>
<organism evidence="1 2">
    <name type="scientific">Aristophania vespae</name>
    <dbReference type="NCBI Taxonomy" id="2697033"/>
    <lineage>
        <taxon>Bacteria</taxon>
        <taxon>Pseudomonadati</taxon>
        <taxon>Pseudomonadota</taxon>
        <taxon>Alphaproteobacteria</taxon>
        <taxon>Acetobacterales</taxon>
        <taxon>Acetobacteraceae</taxon>
        <taxon>Aristophania</taxon>
    </lineage>
</organism>
<protein>
    <submittedName>
        <fullName evidence="1">Uncharacterized protein</fullName>
    </submittedName>
</protein>
<sequence length="166" mass="18802">MTEETLNQFETLEEFAEWFSSSSKLYQLFSVPSQEFYYALENLTAITLYRKGAYQVELVIGKPASHKFATKLVPGQKTILRYLSGHILSESDGVDKIWNSEKDHIEFLENLREQPPLSLGEGGIITENSNLTFSVGEKGGVVLFFTYKEDSYKSILESLKLVSKKG</sequence>
<accession>A0A6P1NFH7</accession>
<keyword evidence="2" id="KW-1185">Reference proteome</keyword>
<proteinExistence type="predicted"/>
<dbReference type="KEGG" id="bomb:GT348_04710"/>
<name>A0A6P1NFH7_9PROT</name>
<dbReference type="AlphaFoldDB" id="A0A6P1NFH7"/>
<dbReference type="RefSeq" id="WP_160618733.1">
    <property type="nucleotide sequence ID" value="NZ_CP047652.1"/>
</dbReference>
<dbReference type="EMBL" id="CP047652">
    <property type="protein sequence ID" value="QHI95657.1"/>
    <property type="molecule type" value="Genomic_DNA"/>
</dbReference>
<evidence type="ECO:0000313" key="2">
    <source>
        <dbReference type="Proteomes" id="UP000463975"/>
    </source>
</evidence>
<evidence type="ECO:0000313" key="1">
    <source>
        <dbReference type="EMBL" id="QHI95657.1"/>
    </source>
</evidence>
<gene>
    <name evidence="1" type="ORF">GT348_04710</name>
</gene>
<dbReference type="Proteomes" id="UP000463975">
    <property type="component" value="Chromosome"/>
</dbReference>